<organism evidence="2 3">
    <name type="scientific">Pseudochryseolinea flava</name>
    <dbReference type="NCBI Taxonomy" id="2059302"/>
    <lineage>
        <taxon>Bacteria</taxon>
        <taxon>Pseudomonadati</taxon>
        <taxon>Bacteroidota</taxon>
        <taxon>Cytophagia</taxon>
        <taxon>Cytophagales</taxon>
        <taxon>Fulvivirgaceae</taxon>
        <taxon>Pseudochryseolinea</taxon>
    </lineage>
</organism>
<dbReference type="Proteomes" id="UP000251889">
    <property type="component" value="Unassembled WGS sequence"/>
</dbReference>
<evidence type="ECO:0000313" key="2">
    <source>
        <dbReference type="EMBL" id="RAV99615.1"/>
    </source>
</evidence>
<proteinExistence type="predicted"/>
<dbReference type="PROSITE" id="PS00018">
    <property type="entry name" value="EF_HAND_1"/>
    <property type="match status" value="1"/>
</dbReference>
<dbReference type="SUPFAM" id="SSF49899">
    <property type="entry name" value="Concanavalin A-like lectins/glucanases"/>
    <property type="match status" value="1"/>
</dbReference>
<dbReference type="InterPro" id="IPR026444">
    <property type="entry name" value="Secre_tail"/>
</dbReference>
<dbReference type="GO" id="GO:0005975">
    <property type="term" value="P:carbohydrate metabolic process"/>
    <property type="evidence" value="ECO:0007669"/>
    <property type="project" value="UniProtKB-ARBA"/>
</dbReference>
<evidence type="ECO:0000313" key="3">
    <source>
        <dbReference type="Proteomes" id="UP000251889"/>
    </source>
</evidence>
<keyword evidence="3" id="KW-1185">Reference proteome</keyword>
<name>A0A364XZ93_9BACT</name>
<evidence type="ECO:0008006" key="4">
    <source>
        <dbReference type="Google" id="ProtNLM"/>
    </source>
</evidence>
<dbReference type="InterPro" id="IPR013320">
    <property type="entry name" value="ConA-like_dom_sf"/>
</dbReference>
<protein>
    <recommendedName>
        <fullName evidence="4">Secretion system C-terminal sorting domain-containing protein</fullName>
    </recommendedName>
</protein>
<gene>
    <name evidence="2" type="ORF">DQQ10_18620</name>
</gene>
<evidence type="ECO:0000256" key="1">
    <source>
        <dbReference type="SAM" id="MobiDB-lite"/>
    </source>
</evidence>
<dbReference type="NCBIfam" id="TIGR04183">
    <property type="entry name" value="Por_Secre_tail"/>
    <property type="match status" value="1"/>
</dbReference>
<comment type="caution">
    <text evidence="2">The sequence shown here is derived from an EMBL/GenBank/DDBJ whole genome shotgun (WGS) entry which is preliminary data.</text>
</comment>
<feature type="region of interest" description="Disordered" evidence="1">
    <location>
        <begin position="1"/>
        <end position="25"/>
    </location>
</feature>
<dbReference type="EMBL" id="QMFY01000010">
    <property type="protein sequence ID" value="RAV99615.1"/>
    <property type="molecule type" value="Genomic_DNA"/>
</dbReference>
<reference evidence="2 3" key="1">
    <citation type="submission" date="2018-06" db="EMBL/GenBank/DDBJ databases">
        <title>Chryseolinea flavus sp. nov., a member of the phylum Bacteroidetes isolated from soil.</title>
        <authorList>
            <person name="Li Y."/>
            <person name="Wang J."/>
        </authorList>
    </citation>
    <scope>NUCLEOTIDE SEQUENCE [LARGE SCALE GENOMIC DNA]</scope>
    <source>
        <strain evidence="2 3">SDU1-6</strain>
    </source>
</reference>
<sequence>MSSYCQNGPGGVGNEDGTSSQPHNTVWLKANNGVSVTGAAVNLWSDQSGNANHATGSGSTRPSLVTADVNLNNRASINFPAGATLHSLQIADADILDNTSNLTIMMVVRPSGTVAGNILAKRSGAATEQSYKIDLGTSPARFRTQFGASALYNTGTYAANTAYIHTDVVTAAVTSSHINGVNSTAGTSPSPIPNYASNLYIGADPAQDNFEGNIGEVIIYNASLSTAQRQIVENYLSSLYGVTISNDFYAGDVAGTDYDFDLVGIGIQSGGSHTEAAGAGIVLSSLNATLDVNGEFLMAAHKSSSNAASATLLGTGVQQRWSRSWYIDKTTTGSLDANIAFDFGDGLGGNYPQNKDNYVLLRLTAGLYEVVAIANSDKTLTGDRISFKVSDANLSDGVYTLGTLNNVASPVAGVASKTWYSYQSGNWNNATVWTLDGGAFPLYVNPSNEIPASSDNVVIHPGRIINANISGIQVNNVEVDGTLDLGSTTGHAFLSIAGNGRVRLSGSVDNFPSGDASLFSDPLVGGTVELYGAGMTIGTSRTFNNMEISMNSSATVATLMNSVTLNGDLHIYTGVLKINDNASTTVKTLNVLDDVTIEPTGSIQVGTANARHEFNVSGDFVNDGSVAFTNRTSVAYSAEATDGIVDFNLVNDFADQFVSLNGPTKFYRIEINKGTDYTYKATISASATANFSLFGYANESHGATPQLSVNDNALGLIYGTVEIGQNIVVPQLNNTGNYNISAGAHLWVNGGTVSKTAGQAIVPYGKLTVTLGTLTASVNSGITMRDNGNLIVEGGSLFANQIRTSVFGVGNVGGYTQSGGNVVINGDGGTAPEYYVFSLTYTGNTFNMSGGTLTVKGARLGTSSLRGAILINCDPANVNVTGGTVIMEISNGNLYRVTSRAPFYDVIMRNTTASANTIELNGGTGDDLGTSIAIQGLEIYNDLTIEPNVNFVTNNANVTIGGSLDVRNLATYVPGTNTTTFNKSDIATMSFGNTTTPQTFNNLTINKTSSNDKLNIAGGATPAIIVNGALRVEKGGLGYGNFIASAKNGVYIADTVGSALGTGKLLLDGVVNQTLTSLSGTVHNLDISNTNGVTLSGALSIRKVLTLSNGVFNINSHRLTMYGAAASITGSGFGTTKMIQTAGNASDEGLSIYFNANESLLFPIGTGANSAVRYTPVTASLQNYVDDGYVQISIEDDVLQTALLTAGADILSYNWRIRHDGFTTLPRVSYQFNYAEGDVGGTETNYVPGKVLGVNPFTRASEVSTDFNGTSNVITFNGTSTGGAFPGTGFTLETANYTAGSAPHFVGVPRVFYTKSYTADGWNADWRTSTYWTFAPNDLNSNGTVDSYELHDSRQPSAGDYPKAGDVAVVGWVPWTDPNTADRGMPHGIAINQSETVAELRFTKMTNASGSPVARVYASNFQFRPTVVVNNGQIASSVGSFSDGIVSGEGAFWIRSTGGNLSDPTFNNVDLGAFNEEDSSYFIYETTLASANYVNTPSVVPNLMMATDNWGDNDRSSTISKDITVNGDLEILGDMNLVLPTGATGNITVINNLRFFRSNAKGNDSGGGGELRFGNTGTARTVTVFGDLILGNGYAANVFVNAPGTTPLTHVFNLYGDFLQRTTSGNGFKGGANTANDRIVMNLLGTTSVVLNNAAGDAPQFYALTVNKGSSIATTVTANAAFTLTGVTNTPTKALTLSNGLLILNNSATSINLTTGGGDFRIPATAGLQVSAGAVAVSGTDTGLLLDGLLRVSGGTVNMDGGAGVNNYIEYSASGMATLEVTGGSLTVGSQIRRNLTSTTGVLKYSQSGGTVQIAKRAAPNNTRGVFEIINAGSMFNHTGGSFIISNGVNSTTVPSLWLEPETSLVSAASTINIGDANTLSGVNSQNIGIKSTIPLHHVVVAGSNSPIIRIYVLPLTLNGSLTVSNATTFNANGLGLNIGGSMAVNGTFIPAGNTTTFTGTGTISGTTSLLTFYNLEKTASGVLTQLKNFTVAKDLSILSGTFVGSTYTTLLKGNATIDATYTNTTGTGLSFVGTSQQVLQRTNAGTGTLGIMTIDNPFGVRVPDNSGYNFTITSGLRLARGVFDISSGLLTFGVAASITAVNPFGVTNMIQTNSSFTDNGVLKYFPANSTTDFIFPVGQALYTPVRFDFSSVGNTTGPGSPRVLVRPANEIHPSVIENVEAPDPEIVDADNVLKYHWIINADNVSSSFRTDMMLYYDQSLVGVTSPYSETDYIAARVLSDANPSNNIEKFSIAEVNETSNVISFSFTGVTDAGISGEYFAGVDDAIPNNIRTFTTTRSGNVSDGAAFTGVYDQAVPGGGVPNGSELIVSAGHTLNFDVSGVNLYKTHIQAGATLQIPDGSLDHRLGVITGEGTLRVVSSNSSATLPAAYYNDFFTCSGGTLNYDGTGSYEVMGSITMVRNLVLNGSGSKVLANNDIYVCDDFSITAGAFRNDVNNRTVTVGDDLLITNTSAVGYRIGTGNVTVNGDLIQEGGFFIGSTNARLTIAQDLLMSGGSFNPGSGGYTRIGRHLNFSGGTFSGGSNTMRYVFNGSVPQAIIGDFTIAPAYFNRLEISNSEGVFLNGNVTVNNLLVLTNGNIHPGLNRFLLTTAAIVSPAPGRSNSFVSGRLYKSLAAGSSFTFPIGKGTYWRTGSINATSAARTWDMEFFQGKADILEPTVDNMTPTVAAPPILQISYGEYWKISDDASPTTGRVGLSWGVESDVSANASERTALKVMVWNDATSSWDNYGGGTFSAGHTQSRGTFIAANTLSFSSHIVTLGSTETANPLPVVLKSFAGQNIGGYNKLFWKTEFERNNDHFEILHSVDGETFDVVGTVKGNGSDRDGEHYSFVHETPSIGKNYYRLKQVDYDGKFEMFDKVVMLTVEAEDIALDFSMSPNPTDQSSVTLHIAKDVNLDIRVRVIDLSGRVVMQRTITNDNKHYADLEFVFGKPMAAGVYVVELTQGVRRMAKRLVVH</sequence>
<accession>A0A364XZ93</accession>
<dbReference type="GO" id="GO:0004553">
    <property type="term" value="F:hydrolase activity, hydrolyzing O-glycosyl compounds"/>
    <property type="evidence" value="ECO:0007669"/>
    <property type="project" value="UniProtKB-ARBA"/>
</dbReference>
<dbReference type="InterPro" id="IPR018247">
    <property type="entry name" value="EF_Hand_1_Ca_BS"/>
</dbReference>